<dbReference type="Proteomes" id="UP000824120">
    <property type="component" value="Chromosome 9"/>
</dbReference>
<gene>
    <name evidence="1" type="ORF">H5410_044891</name>
</gene>
<keyword evidence="2" id="KW-1185">Reference proteome</keyword>
<dbReference type="AlphaFoldDB" id="A0A9J5X823"/>
<protein>
    <submittedName>
        <fullName evidence="1">Uncharacterized protein</fullName>
    </submittedName>
</protein>
<organism evidence="1 2">
    <name type="scientific">Solanum commersonii</name>
    <name type="common">Commerson's wild potato</name>
    <name type="synonym">Commerson's nightshade</name>
    <dbReference type="NCBI Taxonomy" id="4109"/>
    <lineage>
        <taxon>Eukaryota</taxon>
        <taxon>Viridiplantae</taxon>
        <taxon>Streptophyta</taxon>
        <taxon>Embryophyta</taxon>
        <taxon>Tracheophyta</taxon>
        <taxon>Spermatophyta</taxon>
        <taxon>Magnoliopsida</taxon>
        <taxon>eudicotyledons</taxon>
        <taxon>Gunneridae</taxon>
        <taxon>Pentapetalae</taxon>
        <taxon>asterids</taxon>
        <taxon>lamiids</taxon>
        <taxon>Solanales</taxon>
        <taxon>Solanaceae</taxon>
        <taxon>Solanoideae</taxon>
        <taxon>Solaneae</taxon>
        <taxon>Solanum</taxon>
    </lineage>
</organism>
<evidence type="ECO:0000313" key="1">
    <source>
        <dbReference type="EMBL" id="KAG5584457.1"/>
    </source>
</evidence>
<reference evidence="1 2" key="1">
    <citation type="submission" date="2020-09" db="EMBL/GenBank/DDBJ databases">
        <title>De no assembly of potato wild relative species, Solanum commersonii.</title>
        <authorList>
            <person name="Cho K."/>
        </authorList>
    </citation>
    <scope>NUCLEOTIDE SEQUENCE [LARGE SCALE GENOMIC DNA]</scope>
    <source>
        <strain evidence="1">LZ3.2</strain>
        <tissue evidence="1">Leaf</tissue>
    </source>
</reference>
<comment type="caution">
    <text evidence="1">The sequence shown here is derived from an EMBL/GenBank/DDBJ whole genome shotgun (WGS) entry which is preliminary data.</text>
</comment>
<accession>A0A9J5X823</accession>
<sequence length="69" mass="7948">MQDHVGVQQIEWDEIPFIPSLHCGIKNTPVIPRDHKYLQELTTQIFSDVASHMGLIPPRKYCQLGFTTK</sequence>
<proteinExistence type="predicted"/>
<evidence type="ECO:0000313" key="2">
    <source>
        <dbReference type="Proteomes" id="UP000824120"/>
    </source>
</evidence>
<dbReference type="EMBL" id="JACXVP010000009">
    <property type="protein sequence ID" value="KAG5584457.1"/>
    <property type="molecule type" value="Genomic_DNA"/>
</dbReference>
<name>A0A9J5X823_SOLCO</name>